<protein>
    <submittedName>
        <fullName evidence="1">Uncharacterized protein</fullName>
    </submittedName>
</protein>
<reference evidence="1" key="1">
    <citation type="journal article" date="2015" name="Nature">
        <title>Complex archaea that bridge the gap between prokaryotes and eukaryotes.</title>
        <authorList>
            <person name="Spang A."/>
            <person name="Saw J.H."/>
            <person name="Jorgensen S.L."/>
            <person name="Zaremba-Niedzwiedzka K."/>
            <person name="Martijn J."/>
            <person name="Lind A.E."/>
            <person name="van Eijk R."/>
            <person name="Schleper C."/>
            <person name="Guy L."/>
            <person name="Ettema T.J."/>
        </authorList>
    </citation>
    <scope>NUCLEOTIDE SEQUENCE</scope>
</reference>
<organism evidence="1">
    <name type="scientific">marine sediment metagenome</name>
    <dbReference type="NCBI Taxonomy" id="412755"/>
    <lineage>
        <taxon>unclassified sequences</taxon>
        <taxon>metagenomes</taxon>
        <taxon>ecological metagenomes</taxon>
    </lineage>
</organism>
<gene>
    <name evidence="1" type="ORF">LCGC14_2932440</name>
</gene>
<dbReference type="EMBL" id="LAZR01058572">
    <property type="protein sequence ID" value="KKK69595.1"/>
    <property type="molecule type" value="Genomic_DNA"/>
</dbReference>
<dbReference type="AlphaFoldDB" id="A0A0F8Y7I1"/>
<evidence type="ECO:0000313" key="1">
    <source>
        <dbReference type="EMBL" id="KKK69595.1"/>
    </source>
</evidence>
<name>A0A0F8Y7I1_9ZZZZ</name>
<accession>A0A0F8Y7I1</accession>
<feature type="non-terminal residue" evidence="1">
    <location>
        <position position="1"/>
    </location>
</feature>
<comment type="caution">
    <text evidence="1">The sequence shown here is derived from an EMBL/GenBank/DDBJ whole genome shotgun (WGS) entry which is preliminary data.</text>
</comment>
<sequence>KKTSGQTGRSARGRLYWIGLTTAQLDVNENMIGAVAAAAIVTNIASMRGSIGGSVWTPVIVSRVNAGVKRPEGKTFTWTGESTVDTNVDSQRRRLL</sequence>
<proteinExistence type="predicted"/>